<dbReference type="InterPro" id="IPR021739">
    <property type="entry name" value="SaV-like"/>
</dbReference>
<dbReference type="Proteomes" id="UP001255050">
    <property type="component" value="Unassembled WGS sequence"/>
</dbReference>
<name>A0ABU1F0L9_9STAP</name>
<reference evidence="1 2" key="1">
    <citation type="submission" date="2023-08" db="EMBL/GenBank/DDBJ databases">
        <title>Whole genome sequencing of Staphylococcus coagulans NN-2474.</title>
        <authorList>
            <person name="Kropotov V.S."/>
            <person name="Boriskina E.V."/>
            <person name="Gordinskaya N.A."/>
            <person name="Shkurkina I.S."/>
            <person name="Kryazhev D.V."/>
            <person name="Alekseeva A.E."/>
            <person name="Makhova M.A."/>
        </authorList>
    </citation>
    <scope>NUCLEOTIDE SEQUENCE [LARGE SCALE GENOMIC DNA]</scope>
    <source>
        <strain evidence="1 2">NN-2474</strain>
    </source>
</reference>
<accession>A0ABU1F0L9</accession>
<gene>
    <name evidence="1" type="ORF">RCO12_10850</name>
</gene>
<organism evidence="1 2">
    <name type="scientific">Staphylococcus coagulans</name>
    <dbReference type="NCBI Taxonomy" id="74706"/>
    <lineage>
        <taxon>Bacteria</taxon>
        <taxon>Bacillati</taxon>
        <taxon>Bacillota</taxon>
        <taxon>Bacilli</taxon>
        <taxon>Bacillales</taxon>
        <taxon>Staphylococcaceae</taxon>
        <taxon>Staphylococcus</taxon>
    </lineage>
</organism>
<dbReference type="Pfam" id="PF11753">
    <property type="entry name" value="DUF3310"/>
    <property type="match status" value="1"/>
</dbReference>
<dbReference type="RefSeq" id="WP_309552036.1">
    <property type="nucleotide sequence ID" value="NZ_JAVJGV010000070.1"/>
</dbReference>
<evidence type="ECO:0000313" key="1">
    <source>
        <dbReference type="EMBL" id="MDR5603931.1"/>
    </source>
</evidence>
<comment type="caution">
    <text evidence="1">The sequence shown here is derived from an EMBL/GenBank/DDBJ whole genome shotgun (WGS) entry which is preliminary data.</text>
</comment>
<protein>
    <submittedName>
        <fullName evidence="1">DUF3310 domain-containing protein</fullName>
    </submittedName>
</protein>
<keyword evidence="2" id="KW-1185">Reference proteome</keyword>
<proteinExistence type="predicted"/>
<sequence length="149" mass="17169">MNEILSKGDRVRVVTGCHKDNDGDKWIDEPVWETGTVKGYWAPGITLINLDSGGIKWLKDSEEWEKLPISRKIATHKDVVNNPSHYTYGDIEVIDYIEQVIKDYPPHLAFAIGNAIMCINHAANKNNKEDLAEARWYLERAYDKWEVVR</sequence>
<evidence type="ECO:0000313" key="2">
    <source>
        <dbReference type="Proteomes" id="UP001255050"/>
    </source>
</evidence>
<dbReference type="EMBL" id="JAVJGV010000070">
    <property type="protein sequence ID" value="MDR5603931.1"/>
    <property type="molecule type" value="Genomic_DNA"/>
</dbReference>